<evidence type="ECO:0000256" key="6">
    <source>
        <dbReference type="ARBA" id="ARBA00022801"/>
    </source>
</evidence>
<comment type="caution">
    <text evidence="17">The sequence shown here is derived from an EMBL/GenBank/DDBJ whole genome shotgun (WGS) entry which is preliminary data.</text>
</comment>
<keyword evidence="12" id="KW-0233">DNA recombination</keyword>
<dbReference type="Proteomes" id="UP000765509">
    <property type="component" value="Unassembled WGS sequence"/>
</dbReference>
<keyword evidence="3" id="KW-0540">Nuclease</keyword>
<keyword evidence="9" id="KW-0229">DNA integration</keyword>
<dbReference type="AlphaFoldDB" id="A0A9Q3PDB0"/>
<accession>A0A9Q3PDB0</accession>
<evidence type="ECO:0000313" key="17">
    <source>
        <dbReference type="EMBL" id="MBW0557404.1"/>
    </source>
</evidence>
<keyword evidence="1" id="KW-0815">Transposition</keyword>
<comment type="catalytic activity">
    <reaction evidence="13">
        <text>DNA(n) + a 2'-deoxyribonucleoside 5'-triphosphate = DNA(n+1) + diphosphate</text>
        <dbReference type="Rhea" id="RHEA:22508"/>
        <dbReference type="Rhea" id="RHEA-COMP:17339"/>
        <dbReference type="Rhea" id="RHEA-COMP:17340"/>
        <dbReference type="ChEBI" id="CHEBI:33019"/>
        <dbReference type="ChEBI" id="CHEBI:61560"/>
        <dbReference type="ChEBI" id="CHEBI:173112"/>
        <dbReference type="EC" id="2.7.7.49"/>
    </reaction>
</comment>
<evidence type="ECO:0000256" key="11">
    <source>
        <dbReference type="ARBA" id="ARBA00022932"/>
    </source>
</evidence>
<evidence type="ECO:0000313" key="18">
    <source>
        <dbReference type="Proteomes" id="UP000765509"/>
    </source>
</evidence>
<keyword evidence="6" id="KW-0378">Hydrolase</keyword>
<keyword evidence="11" id="KW-0808">Transferase</keyword>
<keyword evidence="10" id="KW-0695">RNA-directed DNA polymerase</keyword>
<evidence type="ECO:0000256" key="7">
    <source>
        <dbReference type="ARBA" id="ARBA00022842"/>
    </source>
</evidence>
<dbReference type="GO" id="GO:0015074">
    <property type="term" value="P:DNA integration"/>
    <property type="evidence" value="ECO:0007669"/>
    <property type="project" value="UniProtKB-KW"/>
</dbReference>
<dbReference type="InterPro" id="IPR039537">
    <property type="entry name" value="Retrotran_Ty1/copia-like"/>
</dbReference>
<evidence type="ECO:0000256" key="13">
    <source>
        <dbReference type="ARBA" id="ARBA00048173"/>
    </source>
</evidence>
<dbReference type="GO" id="GO:0003964">
    <property type="term" value="F:RNA-directed DNA polymerase activity"/>
    <property type="evidence" value="ECO:0007669"/>
    <property type="project" value="UniProtKB-KW"/>
</dbReference>
<dbReference type="GO" id="GO:0003723">
    <property type="term" value="F:RNA binding"/>
    <property type="evidence" value="ECO:0007669"/>
    <property type="project" value="UniProtKB-KW"/>
</dbReference>
<organism evidence="17 18">
    <name type="scientific">Austropuccinia psidii MF-1</name>
    <dbReference type="NCBI Taxonomy" id="1389203"/>
    <lineage>
        <taxon>Eukaryota</taxon>
        <taxon>Fungi</taxon>
        <taxon>Dikarya</taxon>
        <taxon>Basidiomycota</taxon>
        <taxon>Pucciniomycotina</taxon>
        <taxon>Pucciniomycetes</taxon>
        <taxon>Pucciniales</taxon>
        <taxon>Sphaerophragmiaceae</taxon>
        <taxon>Austropuccinia</taxon>
    </lineage>
</organism>
<keyword evidence="4" id="KW-0479">Metal-binding</keyword>
<evidence type="ECO:0000256" key="1">
    <source>
        <dbReference type="ARBA" id="ARBA00022578"/>
    </source>
</evidence>
<dbReference type="InterPro" id="IPR012337">
    <property type="entry name" value="RNaseH-like_sf"/>
</dbReference>
<name>A0A9Q3PDB0_9BASI</name>
<proteinExistence type="predicted"/>
<feature type="region of interest" description="Disordered" evidence="15">
    <location>
        <begin position="621"/>
        <end position="659"/>
    </location>
</feature>
<dbReference type="Gene3D" id="3.30.420.10">
    <property type="entry name" value="Ribonuclease H-like superfamily/Ribonuclease H"/>
    <property type="match status" value="1"/>
</dbReference>
<reference evidence="17" key="1">
    <citation type="submission" date="2021-03" db="EMBL/GenBank/DDBJ databases">
        <title>Draft genome sequence of rust myrtle Austropuccinia psidii MF-1, a brazilian biotype.</title>
        <authorList>
            <person name="Quecine M.C."/>
            <person name="Pachon D.M.R."/>
            <person name="Bonatelli M.L."/>
            <person name="Correr F.H."/>
            <person name="Franceschini L.M."/>
            <person name="Leite T.F."/>
            <person name="Margarido G.R.A."/>
            <person name="Almeida C.A."/>
            <person name="Ferrarezi J.A."/>
            <person name="Labate C.A."/>
        </authorList>
    </citation>
    <scope>NUCLEOTIDE SEQUENCE</scope>
    <source>
        <strain evidence="17">MF-1</strain>
    </source>
</reference>
<dbReference type="GO" id="GO:0016787">
    <property type="term" value="F:hydrolase activity"/>
    <property type="evidence" value="ECO:0007669"/>
    <property type="project" value="UniProtKB-KW"/>
</dbReference>
<comment type="catalytic activity">
    <reaction evidence="14">
        <text>DNA(n) + a 2'-deoxyribonucleoside 5'-triphosphate = DNA(n+1) + diphosphate</text>
        <dbReference type="Rhea" id="RHEA:22508"/>
        <dbReference type="Rhea" id="RHEA-COMP:17339"/>
        <dbReference type="Rhea" id="RHEA-COMP:17340"/>
        <dbReference type="ChEBI" id="CHEBI:33019"/>
        <dbReference type="ChEBI" id="CHEBI:61560"/>
        <dbReference type="ChEBI" id="CHEBI:173112"/>
        <dbReference type="EC" id="2.7.7.7"/>
    </reaction>
</comment>
<evidence type="ECO:0000256" key="5">
    <source>
        <dbReference type="ARBA" id="ARBA00022759"/>
    </source>
</evidence>
<gene>
    <name evidence="17" type="ORF">O181_097119</name>
</gene>
<dbReference type="GO" id="GO:0004519">
    <property type="term" value="F:endonuclease activity"/>
    <property type="evidence" value="ECO:0007669"/>
    <property type="project" value="UniProtKB-KW"/>
</dbReference>
<evidence type="ECO:0000256" key="2">
    <source>
        <dbReference type="ARBA" id="ARBA00022695"/>
    </source>
</evidence>
<dbReference type="PANTHER" id="PTHR42648:SF11">
    <property type="entry name" value="TRANSPOSON TY4-P GAG-POL POLYPROTEIN"/>
    <property type="match status" value="1"/>
</dbReference>
<dbReference type="InterPro" id="IPR036397">
    <property type="entry name" value="RNaseH_sf"/>
</dbReference>
<evidence type="ECO:0000256" key="8">
    <source>
        <dbReference type="ARBA" id="ARBA00022884"/>
    </source>
</evidence>
<dbReference type="GO" id="GO:0032196">
    <property type="term" value="P:transposition"/>
    <property type="evidence" value="ECO:0007669"/>
    <property type="project" value="UniProtKB-KW"/>
</dbReference>
<keyword evidence="2" id="KW-0548">Nucleotidyltransferase</keyword>
<evidence type="ECO:0000259" key="16">
    <source>
        <dbReference type="PROSITE" id="PS50994"/>
    </source>
</evidence>
<dbReference type="GO" id="GO:0005634">
    <property type="term" value="C:nucleus"/>
    <property type="evidence" value="ECO:0007669"/>
    <property type="project" value="UniProtKB-ARBA"/>
</dbReference>
<dbReference type="GO" id="GO:0046872">
    <property type="term" value="F:metal ion binding"/>
    <property type="evidence" value="ECO:0007669"/>
    <property type="project" value="UniProtKB-KW"/>
</dbReference>
<evidence type="ECO:0000256" key="12">
    <source>
        <dbReference type="ARBA" id="ARBA00023172"/>
    </source>
</evidence>
<keyword evidence="5" id="KW-0255">Endonuclease</keyword>
<evidence type="ECO:0000256" key="4">
    <source>
        <dbReference type="ARBA" id="ARBA00022723"/>
    </source>
</evidence>
<feature type="domain" description="Integrase catalytic" evidence="16">
    <location>
        <begin position="365"/>
        <end position="546"/>
    </location>
</feature>
<evidence type="ECO:0000256" key="10">
    <source>
        <dbReference type="ARBA" id="ARBA00022918"/>
    </source>
</evidence>
<evidence type="ECO:0000256" key="3">
    <source>
        <dbReference type="ARBA" id="ARBA00022722"/>
    </source>
</evidence>
<keyword evidence="8" id="KW-0694">RNA-binding</keyword>
<dbReference type="GO" id="GO:0006310">
    <property type="term" value="P:DNA recombination"/>
    <property type="evidence" value="ECO:0007669"/>
    <property type="project" value="UniProtKB-KW"/>
</dbReference>
<dbReference type="GO" id="GO:0003887">
    <property type="term" value="F:DNA-directed DNA polymerase activity"/>
    <property type="evidence" value="ECO:0007669"/>
    <property type="project" value="UniProtKB-KW"/>
</dbReference>
<evidence type="ECO:0000256" key="9">
    <source>
        <dbReference type="ARBA" id="ARBA00022908"/>
    </source>
</evidence>
<dbReference type="InterPro" id="IPR001584">
    <property type="entry name" value="Integrase_cat-core"/>
</dbReference>
<keyword evidence="7" id="KW-0460">Magnesium</keyword>
<dbReference type="PANTHER" id="PTHR42648">
    <property type="entry name" value="TRANSPOSASE, PUTATIVE-RELATED"/>
    <property type="match status" value="1"/>
</dbReference>
<dbReference type="Pfam" id="PF00665">
    <property type="entry name" value="rve"/>
    <property type="match status" value="1"/>
</dbReference>
<keyword evidence="11" id="KW-0239">DNA-directed DNA polymerase</keyword>
<dbReference type="PROSITE" id="PS50994">
    <property type="entry name" value="INTEGRASE"/>
    <property type="match status" value="1"/>
</dbReference>
<evidence type="ECO:0000256" key="15">
    <source>
        <dbReference type="SAM" id="MobiDB-lite"/>
    </source>
</evidence>
<protein>
    <recommendedName>
        <fullName evidence="16">Integrase catalytic domain-containing protein</fullName>
    </recommendedName>
</protein>
<keyword evidence="18" id="KW-1185">Reference proteome</keyword>
<evidence type="ECO:0000256" key="14">
    <source>
        <dbReference type="ARBA" id="ARBA00049244"/>
    </source>
</evidence>
<sequence length="687" mass="76474">MNESLNQPISSLSDIRGLEKLSSSNFFTWQRGIVSSLGMRNLRDMLLEPPSSVKIDPIYLKKKEMVYYFIVGHLDDENYDTFVSDEDEEPYQLWNSIKEHYASSSGENIASKFGKLFSIKFPPSSSALSKAMSSFCSTLKLLRGLSPSLFAAEIMVQVLAFFVLRLLPETCRQVSTAVFHSIKVSAKLPTVEESFKEIQLNILRRSGIDEQTSLALQLRSKPKKELCHKGKHNPLANHSESNCFQLFPEKRETYHHRSNDKSQPVVGSALGVCNNVTSVLNKPVLDSGCSNTIAPTSDLFSNISPSKEILFAANALFSTMVPLLKGFKGCSNLFDQNGNLILSTKIVNNVLLIDTPISNIAFSSLTKIPLIIHNSLGHINNRVASKMFPEDLCGPISPASRGGNRYIFQIIDGHSHMRFIYLLSAKSECFDSFVRFQNLVENLKGQTIKTVISDNGGEFVNARFKNLFDLKGILHLSTAPYTPQQNPVAERGNWSLLERIRVMMRDNCVPSEWWGEALAMAVFLLNRTPVSTLNLSSPLRTLCMLVGIQEGHRTYQLFDPKTGYIHISHNFIFKDQEACWPTHALTLLPSAQEPLLLPSMPLPLFTEPHATLICTSTPPIPSEEDASLTHPPLVEHPKSVSTLENGGSLPKGWTDETVPMETPRNIDSSILITALLWDCQALCPGGY</sequence>
<dbReference type="SUPFAM" id="SSF53098">
    <property type="entry name" value="Ribonuclease H-like"/>
    <property type="match status" value="1"/>
</dbReference>
<dbReference type="EMBL" id="AVOT02065251">
    <property type="protein sequence ID" value="MBW0557404.1"/>
    <property type="molecule type" value="Genomic_DNA"/>
</dbReference>